<sequence length="209" mass="23596">MNYRIISVTSLMQNCCIVWCKLTRESIVIDPGGNFEKIQQELSDLDLSPVKILITHGHLDHVGAAIELSKCYKIPILGPQKLDKFLLESLLIKSKDILLKKHLDFKTHSWLEEGDKIVLGSLTFEVIHCPGHTPGHIVFFYRKGRFLISGDVIFKGGLGRTNFPKSNYKDLMNSIYMKLLPLGDDITFIPGHGSISTLGYEKINNPFLQ</sequence>
<gene>
    <name evidence="6" type="ORF">CRV12_00390</name>
</gene>
<dbReference type="Gene3D" id="3.60.15.10">
    <property type="entry name" value="Ribonuclease Z/Hydroxyacylglutathione hydrolase-like"/>
    <property type="match status" value="1"/>
</dbReference>
<organism evidence="6 7">
    <name type="scientific">Candidatus Pantoea edessiphila</name>
    <dbReference type="NCBI Taxonomy" id="2044610"/>
    <lineage>
        <taxon>Bacteria</taxon>
        <taxon>Pseudomonadati</taxon>
        <taxon>Pseudomonadota</taxon>
        <taxon>Gammaproteobacteria</taxon>
        <taxon>Enterobacterales</taxon>
        <taxon>Erwiniaceae</taxon>
        <taxon>Pantoea</taxon>
    </lineage>
</organism>
<dbReference type="EMBL" id="PDKT01000001">
    <property type="protein sequence ID" value="PPI88089.1"/>
    <property type="molecule type" value="Genomic_DNA"/>
</dbReference>
<evidence type="ECO:0000256" key="1">
    <source>
        <dbReference type="ARBA" id="ARBA00001947"/>
    </source>
</evidence>
<dbReference type="AlphaFoldDB" id="A0A2P5T0H1"/>
<dbReference type="PANTHER" id="PTHR46233">
    <property type="entry name" value="HYDROXYACYLGLUTATHIONE HYDROLASE GLOC"/>
    <property type="match status" value="1"/>
</dbReference>
<dbReference type="CDD" id="cd07737">
    <property type="entry name" value="YcbL-like_MBL-fold"/>
    <property type="match status" value="1"/>
</dbReference>
<evidence type="ECO:0000256" key="3">
    <source>
        <dbReference type="ARBA" id="ARBA00022801"/>
    </source>
</evidence>
<dbReference type="InterPro" id="IPR036866">
    <property type="entry name" value="RibonucZ/Hydroxyglut_hydro"/>
</dbReference>
<dbReference type="RefSeq" id="WP_136130699.1">
    <property type="nucleotide sequence ID" value="NZ_PDKT01000001.1"/>
</dbReference>
<dbReference type="GO" id="GO:0016787">
    <property type="term" value="F:hydrolase activity"/>
    <property type="evidence" value="ECO:0007669"/>
    <property type="project" value="UniProtKB-KW"/>
</dbReference>
<name>A0A2P5T0H1_9GAMM</name>
<dbReference type="InterPro" id="IPR051453">
    <property type="entry name" value="MBL_Glyoxalase_II"/>
</dbReference>
<evidence type="ECO:0000313" key="7">
    <source>
        <dbReference type="Proteomes" id="UP000296153"/>
    </source>
</evidence>
<keyword evidence="2" id="KW-0479">Metal-binding</keyword>
<keyword evidence="4" id="KW-0862">Zinc</keyword>
<comment type="caution">
    <text evidence="6">The sequence shown here is derived from an EMBL/GenBank/DDBJ whole genome shotgun (WGS) entry which is preliminary data.</text>
</comment>
<dbReference type="Proteomes" id="UP000296153">
    <property type="component" value="Unassembled WGS sequence"/>
</dbReference>
<proteinExistence type="predicted"/>
<evidence type="ECO:0000256" key="4">
    <source>
        <dbReference type="ARBA" id="ARBA00022833"/>
    </source>
</evidence>
<feature type="domain" description="Metallo-beta-lactamase" evidence="5">
    <location>
        <begin position="12"/>
        <end position="192"/>
    </location>
</feature>
<keyword evidence="3" id="KW-0378">Hydrolase</keyword>
<evidence type="ECO:0000259" key="5">
    <source>
        <dbReference type="SMART" id="SM00849"/>
    </source>
</evidence>
<dbReference type="SMART" id="SM00849">
    <property type="entry name" value="Lactamase_B"/>
    <property type="match status" value="1"/>
</dbReference>
<dbReference type="OrthoDB" id="9802991at2"/>
<reference evidence="6 7" key="1">
    <citation type="journal article" date="2018" name="Genome Biol. Evol.">
        <title>Cladogenesis and Genomic Streamlining in Extracellular Endosymbionts of Tropical Stink Bugs.</title>
        <authorList>
            <person name="Otero-Bravo A."/>
            <person name="Goffredi S."/>
            <person name="Sabree Z.L."/>
        </authorList>
    </citation>
    <scope>NUCLEOTIDE SEQUENCE [LARGE SCALE GENOMIC DNA]</scope>
    <source>
        <strain evidence="6 7">SoEE</strain>
    </source>
</reference>
<evidence type="ECO:0000313" key="6">
    <source>
        <dbReference type="EMBL" id="PPI88089.1"/>
    </source>
</evidence>
<dbReference type="Pfam" id="PF00753">
    <property type="entry name" value="Lactamase_B"/>
    <property type="match status" value="1"/>
</dbReference>
<dbReference type="SUPFAM" id="SSF56281">
    <property type="entry name" value="Metallo-hydrolase/oxidoreductase"/>
    <property type="match status" value="1"/>
</dbReference>
<dbReference type="GO" id="GO:0046872">
    <property type="term" value="F:metal ion binding"/>
    <property type="evidence" value="ECO:0007669"/>
    <property type="project" value="UniProtKB-KW"/>
</dbReference>
<protein>
    <recommendedName>
        <fullName evidence="5">Metallo-beta-lactamase domain-containing protein</fullName>
    </recommendedName>
</protein>
<accession>A0A2P5T0H1</accession>
<dbReference type="InterPro" id="IPR001279">
    <property type="entry name" value="Metallo-B-lactamas"/>
</dbReference>
<evidence type="ECO:0000256" key="2">
    <source>
        <dbReference type="ARBA" id="ARBA00022723"/>
    </source>
</evidence>
<comment type="cofactor">
    <cofactor evidence="1">
        <name>Zn(2+)</name>
        <dbReference type="ChEBI" id="CHEBI:29105"/>
    </cofactor>
</comment>
<dbReference type="PANTHER" id="PTHR46233:SF3">
    <property type="entry name" value="HYDROXYACYLGLUTATHIONE HYDROLASE GLOC"/>
    <property type="match status" value="1"/>
</dbReference>